<evidence type="ECO:0000259" key="3">
    <source>
        <dbReference type="PROSITE" id="PS50994"/>
    </source>
</evidence>
<dbReference type="OrthoDB" id="3035440at2759"/>
<sequence>MFDFKLGTHHRPDGLSRRPPQPGDPEPTEEQDEEIFEDWVDRMYGFMHIIQPLIPPRPPLSIVEVFAGAQISSEEEDDDEEEADEAEDRPLPTHRDLVRRNPPRNRDPDTGLPAPQINRTEKIRPVKPIEEEIPYEAVPRSYKAQLEDTRIIKVRKWLEDFKRPEGMDDKELAMFVRFATGFFLDGTRLWQRCRDGAHQLFAKPESRIAILKAVHDDLGHRGFYATRAALTDRFWWPQVRADVVWYVRTCHYCQIQQATKVLVPPTVAMPAPLFSKVYMDTMHMPASGGYHYIVQGRCSLTHWPEWRPLRTETGHTLGEFIRQELLCRWGALREIVSDNGTPFLAALKYLAETYGIRHIRISGYNSRANGLVERPPRRQTSHVQSRERRRKQVVSVCVLGLLVGKSHHQAPTRLFSYVFCRDRHDAAATARHHRSNIPSAAAGFDPFDDRPHRTPRHSTSETFSRPRPASFSRLHRPAQGRQAVRTRARKNYS</sequence>
<gene>
    <name evidence="4" type="ORF">H0H81_003613</name>
</gene>
<accession>A0A9P7GH13</accession>
<evidence type="ECO:0000313" key="4">
    <source>
        <dbReference type="EMBL" id="KAG5649474.1"/>
    </source>
</evidence>
<feature type="compositionally biased region" description="Acidic residues" evidence="2">
    <location>
        <begin position="73"/>
        <end position="87"/>
    </location>
</feature>
<keyword evidence="5" id="KW-1185">Reference proteome</keyword>
<organism evidence="4 5">
    <name type="scientific">Sphagnurus paluster</name>
    <dbReference type="NCBI Taxonomy" id="117069"/>
    <lineage>
        <taxon>Eukaryota</taxon>
        <taxon>Fungi</taxon>
        <taxon>Dikarya</taxon>
        <taxon>Basidiomycota</taxon>
        <taxon>Agaricomycotina</taxon>
        <taxon>Agaricomycetes</taxon>
        <taxon>Agaricomycetidae</taxon>
        <taxon>Agaricales</taxon>
        <taxon>Tricholomatineae</taxon>
        <taxon>Lyophyllaceae</taxon>
        <taxon>Sphagnurus</taxon>
    </lineage>
</organism>
<dbReference type="Pfam" id="PF17921">
    <property type="entry name" value="Integrase_H2C2"/>
    <property type="match status" value="1"/>
</dbReference>
<protein>
    <recommendedName>
        <fullName evidence="3">Integrase catalytic domain-containing protein</fullName>
    </recommendedName>
</protein>
<dbReference type="GO" id="GO:0015074">
    <property type="term" value="P:DNA integration"/>
    <property type="evidence" value="ECO:0007669"/>
    <property type="project" value="InterPro"/>
</dbReference>
<dbReference type="PROSITE" id="PS50994">
    <property type="entry name" value="INTEGRASE"/>
    <property type="match status" value="1"/>
</dbReference>
<dbReference type="AlphaFoldDB" id="A0A9P7GH13"/>
<dbReference type="Gene3D" id="3.30.420.10">
    <property type="entry name" value="Ribonuclease H-like superfamily/Ribonuclease H"/>
    <property type="match status" value="1"/>
</dbReference>
<dbReference type="GO" id="GO:0005634">
    <property type="term" value="C:nucleus"/>
    <property type="evidence" value="ECO:0007669"/>
    <property type="project" value="UniProtKB-ARBA"/>
</dbReference>
<dbReference type="SUPFAM" id="SSF53098">
    <property type="entry name" value="Ribonuclease H-like"/>
    <property type="match status" value="1"/>
</dbReference>
<feature type="compositionally biased region" description="Basic residues" evidence="2">
    <location>
        <begin position="473"/>
        <end position="493"/>
    </location>
</feature>
<feature type="region of interest" description="Disordered" evidence="2">
    <location>
        <begin position="72"/>
        <end position="122"/>
    </location>
</feature>
<evidence type="ECO:0000313" key="5">
    <source>
        <dbReference type="Proteomes" id="UP000717328"/>
    </source>
</evidence>
<feature type="region of interest" description="Disordered" evidence="2">
    <location>
        <begin position="429"/>
        <end position="493"/>
    </location>
</feature>
<evidence type="ECO:0000256" key="1">
    <source>
        <dbReference type="ARBA" id="ARBA00022884"/>
    </source>
</evidence>
<dbReference type="GO" id="GO:0003723">
    <property type="term" value="F:RNA binding"/>
    <property type="evidence" value="ECO:0007669"/>
    <property type="project" value="UniProtKB-KW"/>
</dbReference>
<proteinExistence type="predicted"/>
<dbReference type="Gene3D" id="1.10.340.70">
    <property type="match status" value="1"/>
</dbReference>
<dbReference type="InterPro" id="IPR050951">
    <property type="entry name" value="Retrovirus_Pol_polyprotein"/>
</dbReference>
<evidence type="ECO:0000256" key="2">
    <source>
        <dbReference type="SAM" id="MobiDB-lite"/>
    </source>
</evidence>
<name>A0A9P7GH13_9AGAR</name>
<dbReference type="InterPro" id="IPR012337">
    <property type="entry name" value="RNaseH-like_sf"/>
</dbReference>
<comment type="caution">
    <text evidence="4">The sequence shown here is derived from an EMBL/GenBank/DDBJ whole genome shotgun (WGS) entry which is preliminary data.</text>
</comment>
<feature type="region of interest" description="Disordered" evidence="2">
    <location>
        <begin position="1"/>
        <end position="34"/>
    </location>
</feature>
<dbReference type="PANTHER" id="PTHR37984:SF5">
    <property type="entry name" value="PROTEIN NYNRIN-LIKE"/>
    <property type="match status" value="1"/>
</dbReference>
<reference evidence="4" key="1">
    <citation type="submission" date="2021-02" db="EMBL/GenBank/DDBJ databases">
        <authorList>
            <person name="Nieuwenhuis M."/>
            <person name="Van De Peppel L.J.J."/>
        </authorList>
    </citation>
    <scope>NUCLEOTIDE SEQUENCE</scope>
    <source>
        <strain evidence="4">D49</strain>
    </source>
</reference>
<dbReference type="Proteomes" id="UP000717328">
    <property type="component" value="Unassembled WGS sequence"/>
</dbReference>
<feature type="compositionally biased region" description="Basic and acidic residues" evidence="2">
    <location>
        <begin position="88"/>
        <end position="109"/>
    </location>
</feature>
<feature type="domain" description="Integrase catalytic" evidence="3">
    <location>
        <begin position="268"/>
        <end position="374"/>
    </location>
</feature>
<dbReference type="InterPro" id="IPR001584">
    <property type="entry name" value="Integrase_cat-core"/>
</dbReference>
<keyword evidence="1" id="KW-0694">RNA-binding</keyword>
<dbReference type="InterPro" id="IPR041588">
    <property type="entry name" value="Integrase_H2C2"/>
</dbReference>
<dbReference type="EMBL" id="JABCKI010000966">
    <property type="protein sequence ID" value="KAG5649474.1"/>
    <property type="molecule type" value="Genomic_DNA"/>
</dbReference>
<dbReference type="PANTHER" id="PTHR37984">
    <property type="entry name" value="PROTEIN CBG26694"/>
    <property type="match status" value="1"/>
</dbReference>
<reference evidence="4" key="2">
    <citation type="submission" date="2021-10" db="EMBL/GenBank/DDBJ databases">
        <title>Phylogenomics reveals ancestral predisposition of the termite-cultivated fungus Termitomyces towards a domesticated lifestyle.</title>
        <authorList>
            <person name="Auxier B."/>
            <person name="Grum-Grzhimaylo A."/>
            <person name="Cardenas M.E."/>
            <person name="Lodge J.D."/>
            <person name="Laessoe T."/>
            <person name="Pedersen O."/>
            <person name="Smith M.E."/>
            <person name="Kuyper T.W."/>
            <person name="Franco-Molano E.A."/>
            <person name="Baroni T.J."/>
            <person name="Aanen D.K."/>
        </authorList>
    </citation>
    <scope>NUCLEOTIDE SEQUENCE</scope>
    <source>
        <strain evidence="4">D49</strain>
    </source>
</reference>
<dbReference type="InterPro" id="IPR036397">
    <property type="entry name" value="RNaseH_sf"/>
</dbReference>